<dbReference type="AlphaFoldDB" id="A0A8R1DS45"/>
<keyword evidence="1" id="KW-0472">Membrane</keyword>
<evidence type="ECO:0000313" key="2">
    <source>
        <dbReference type="EnsemblMetazoa" id="CJA10376a.1"/>
    </source>
</evidence>
<feature type="transmembrane region" description="Helical" evidence="1">
    <location>
        <begin position="203"/>
        <end position="225"/>
    </location>
</feature>
<accession>A0A8R1DS45</accession>
<keyword evidence="1" id="KW-1133">Transmembrane helix</keyword>
<organism evidence="2 3">
    <name type="scientific">Caenorhabditis japonica</name>
    <dbReference type="NCBI Taxonomy" id="281687"/>
    <lineage>
        <taxon>Eukaryota</taxon>
        <taxon>Metazoa</taxon>
        <taxon>Ecdysozoa</taxon>
        <taxon>Nematoda</taxon>
        <taxon>Chromadorea</taxon>
        <taxon>Rhabditida</taxon>
        <taxon>Rhabditina</taxon>
        <taxon>Rhabditomorpha</taxon>
        <taxon>Rhabditoidea</taxon>
        <taxon>Rhabditidae</taxon>
        <taxon>Peloderinae</taxon>
        <taxon>Caenorhabditis</taxon>
    </lineage>
</organism>
<sequence>MELNPDSEEIWFGIVYFVLSAPQVPLTLLVIISVYRKNQEGSNLTYKLVNVINFTQFVQSTGHLLTAPILIWPALQKMPPVVLQFIFLLGALFLLFAYITGVITGYWTFVLPVWTFNYNVHCAKYMAILFATMNLISFFITYTCYITIVFIIYVKKRKITSAPKRRDEIAIASQYTFITVYATITLAFWNLSNYRPDNASKSVRAIMNICWQVGIYINPILLLILNRLNF</sequence>
<proteinExistence type="predicted"/>
<feature type="transmembrane region" description="Helical" evidence="1">
    <location>
        <begin position="127"/>
        <end position="154"/>
    </location>
</feature>
<dbReference type="Proteomes" id="UP000005237">
    <property type="component" value="Unassembled WGS sequence"/>
</dbReference>
<evidence type="ECO:0000256" key="1">
    <source>
        <dbReference type="SAM" id="Phobius"/>
    </source>
</evidence>
<keyword evidence="3" id="KW-1185">Reference proteome</keyword>
<feature type="transmembrane region" description="Helical" evidence="1">
    <location>
        <begin position="85"/>
        <end position="107"/>
    </location>
</feature>
<feature type="transmembrane region" description="Helical" evidence="1">
    <location>
        <begin position="175"/>
        <end position="191"/>
    </location>
</feature>
<protein>
    <submittedName>
        <fullName evidence="2">Uncharacterized protein</fullName>
    </submittedName>
</protein>
<name>A0A8R1DS45_CAEJA</name>
<evidence type="ECO:0000313" key="3">
    <source>
        <dbReference type="Proteomes" id="UP000005237"/>
    </source>
</evidence>
<dbReference type="PANTHER" id="PTHR23021">
    <property type="entry name" value="SERPENTINE RECEPTOR, CLASS T"/>
    <property type="match status" value="1"/>
</dbReference>
<dbReference type="InterPro" id="IPR019425">
    <property type="entry name" value="7TM_GPCR_serpentine_rcpt_Srt"/>
</dbReference>
<dbReference type="SUPFAM" id="SSF81321">
    <property type="entry name" value="Family A G protein-coupled receptor-like"/>
    <property type="match status" value="1"/>
</dbReference>
<dbReference type="EnsemblMetazoa" id="CJA10376a.1">
    <property type="protein sequence ID" value="CJA10376a.1"/>
    <property type="gene ID" value="WBGene00129580"/>
</dbReference>
<feature type="transmembrane region" description="Helical" evidence="1">
    <location>
        <begin position="12"/>
        <end position="35"/>
    </location>
</feature>
<keyword evidence="1" id="KW-0812">Transmembrane</keyword>
<reference evidence="3" key="1">
    <citation type="submission" date="2010-08" db="EMBL/GenBank/DDBJ databases">
        <authorList>
            <consortium name="Caenorhabditis japonica Sequencing Consortium"/>
            <person name="Wilson R.K."/>
        </authorList>
    </citation>
    <scope>NUCLEOTIDE SEQUENCE [LARGE SCALE GENOMIC DNA]</scope>
    <source>
        <strain evidence="3">DF5081</strain>
    </source>
</reference>
<dbReference type="PANTHER" id="PTHR23021:SF82">
    <property type="entry name" value="G PROTEIN-COUPLED RECEPTOR"/>
    <property type="match status" value="1"/>
</dbReference>
<reference evidence="2" key="2">
    <citation type="submission" date="2022-06" db="UniProtKB">
        <authorList>
            <consortium name="EnsemblMetazoa"/>
        </authorList>
    </citation>
    <scope>IDENTIFICATION</scope>
    <source>
        <strain evidence="2">DF5081</strain>
    </source>
</reference>